<dbReference type="InterPro" id="IPR036259">
    <property type="entry name" value="MFS_trans_sf"/>
</dbReference>
<dbReference type="PRINTS" id="PR01035">
    <property type="entry name" value="TCRTETA"/>
</dbReference>
<feature type="transmembrane region" description="Helical" evidence="6">
    <location>
        <begin position="263"/>
        <end position="282"/>
    </location>
</feature>
<keyword evidence="3 6" id="KW-0812">Transmembrane</keyword>
<accession>A0A5B8C2M3</accession>
<dbReference type="GO" id="GO:0005886">
    <property type="term" value="C:plasma membrane"/>
    <property type="evidence" value="ECO:0007669"/>
    <property type="project" value="UniProtKB-SubCell"/>
</dbReference>
<feature type="domain" description="Major facilitator superfamily (MFS) profile" evidence="7">
    <location>
        <begin position="23"/>
        <end position="407"/>
    </location>
</feature>
<organism evidence="8 9">
    <name type="scientific">Georgenia yuyongxinii</name>
    <dbReference type="NCBI Taxonomy" id="2589797"/>
    <lineage>
        <taxon>Bacteria</taxon>
        <taxon>Bacillati</taxon>
        <taxon>Actinomycetota</taxon>
        <taxon>Actinomycetes</taxon>
        <taxon>Micrococcales</taxon>
        <taxon>Bogoriellaceae</taxon>
        <taxon>Georgenia</taxon>
    </lineage>
</organism>
<feature type="transmembrane region" description="Helical" evidence="6">
    <location>
        <begin position="321"/>
        <end position="344"/>
    </location>
</feature>
<dbReference type="InterPro" id="IPR001958">
    <property type="entry name" value="Tet-R_TetA/multi-R_MdtG-like"/>
</dbReference>
<sequence>MLLSDRSETHRPVTRAGPTAVTSVAVGSLGRIVTATAVSVTGLAPVFLVGALSVFVRPDLGLTTAGLGILVSLYWAASAVAAMPVGARLRRVDSRRALALAAGLAALALALMAVAPTAWVFGLGMVLSGAAGAVGQLAAAQFLADAIEPDRQGLAFGVKQAATPAAMLLAGAAVPVAAVIVGWRYTYLAVALGAAAVSVSVSVVARRRRAGKSDRSSSQVRARGFRRAPLVALSIAAACGAAVATGMAAFLVELVVARTADTMLAGGLVVVGALASIVLRIAGGGFLDRRPGAAMPLTAGLMVVGGLALFGLSVASTPAVLVVLVVLAYGAGWGWPGLLIVTVVRRHPGAPAKSSSYLQAGSWVGGVVGPMTMGVLIGQLGHTPAWIAGAVVLMGAGIGVLVSARMNKAHWVTY</sequence>
<feature type="transmembrane region" description="Helical" evidence="6">
    <location>
        <begin position="383"/>
        <end position="404"/>
    </location>
</feature>
<evidence type="ECO:0000313" key="8">
    <source>
        <dbReference type="EMBL" id="QDC23771.1"/>
    </source>
</evidence>
<dbReference type="GO" id="GO:0022857">
    <property type="term" value="F:transmembrane transporter activity"/>
    <property type="evidence" value="ECO:0007669"/>
    <property type="project" value="InterPro"/>
</dbReference>
<evidence type="ECO:0000313" key="9">
    <source>
        <dbReference type="Proteomes" id="UP000314616"/>
    </source>
</evidence>
<dbReference type="Gene3D" id="1.20.1250.20">
    <property type="entry name" value="MFS general substrate transporter like domains"/>
    <property type="match status" value="1"/>
</dbReference>
<keyword evidence="4 6" id="KW-1133">Transmembrane helix</keyword>
<dbReference type="PANTHER" id="PTHR43124:SF3">
    <property type="entry name" value="CHLORAMPHENICOL EFFLUX PUMP RV0191"/>
    <property type="match status" value="1"/>
</dbReference>
<reference evidence="8 9" key="1">
    <citation type="submission" date="2019-05" db="EMBL/GenBank/DDBJ databases">
        <title>Georgenia *** sp. nov., and Georgenia *** sp. nov., isolated from the intestinal contents of plateau pika (Ochotona curzoniae) in the Qinghai-Tibet plateau of China.</title>
        <authorList>
            <person name="Tian Z."/>
        </authorList>
    </citation>
    <scope>NUCLEOTIDE SEQUENCE [LARGE SCALE GENOMIC DNA]</scope>
    <source>
        <strain evidence="8 9">Z443</strain>
    </source>
</reference>
<keyword evidence="5 6" id="KW-0472">Membrane</keyword>
<proteinExistence type="predicted"/>
<feature type="transmembrane region" description="Helical" evidence="6">
    <location>
        <begin position="32"/>
        <end position="56"/>
    </location>
</feature>
<dbReference type="AlphaFoldDB" id="A0A5B8C2M3"/>
<dbReference type="PROSITE" id="PS50850">
    <property type="entry name" value="MFS"/>
    <property type="match status" value="1"/>
</dbReference>
<evidence type="ECO:0000256" key="2">
    <source>
        <dbReference type="ARBA" id="ARBA00022475"/>
    </source>
</evidence>
<keyword evidence="2" id="KW-1003">Cell membrane</keyword>
<dbReference type="SUPFAM" id="SSF103473">
    <property type="entry name" value="MFS general substrate transporter"/>
    <property type="match status" value="1"/>
</dbReference>
<evidence type="ECO:0000256" key="6">
    <source>
        <dbReference type="SAM" id="Phobius"/>
    </source>
</evidence>
<dbReference type="InterPro" id="IPR050189">
    <property type="entry name" value="MFS_Efflux_Transporters"/>
</dbReference>
<dbReference type="Proteomes" id="UP000314616">
    <property type="component" value="Chromosome"/>
</dbReference>
<feature type="transmembrane region" description="Helical" evidence="6">
    <location>
        <begin position="356"/>
        <end position="377"/>
    </location>
</feature>
<dbReference type="InterPro" id="IPR020846">
    <property type="entry name" value="MFS_dom"/>
</dbReference>
<evidence type="ECO:0000256" key="5">
    <source>
        <dbReference type="ARBA" id="ARBA00023136"/>
    </source>
</evidence>
<dbReference type="EMBL" id="CP040915">
    <property type="protein sequence ID" value="QDC23771.1"/>
    <property type="molecule type" value="Genomic_DNA"/>
</dbReference>
<feature type="transmembrane region" description="Helical" evidence="6">
    <location>
        <begin position="228"/>
        <end position="251"/>
    </location>
</feature>
<feature type="transmembrane region" description="Helical" evidence="6">
    <location>
        <begin position="294"/>
        <end position="315"/>
    </location>
</feature>
<dbReference type="KEGG" id="gyu:FE374_03235"/>
<feature type="transmembrane region" description="Helical" evidence="6">
    <location>
        <begin position="97"/>
        <end position="115"/>
    </location>
</feature>
<dbReference type="PANTHER" id="PTHR43124">
    <property type="entry name" value="PURINE EFFLUX PUMP PBUE"/>
    <property type="match status" value="1"/>
</dbReference>
<name>A0A5B8C2M3_9MICO</name>
<protein>
    <submittedName>
        <fullName evidence="8">MFS transporter</fullName>
    </submittedName>
</protein>
<evidence type="ECO:0000259" key="7">
    <source>
        <dbReference type="PROSITE" id="PS50850"/>
    </source>
</evidence>
<comment type="subcellular location">
    <subcellularLocation>
        <location evidence="1">Cell membrane</location>
        <topology evidence="1">Multi-pass membrane protein</topology>
    </subcellularLocation>
</comment>
<dbReference type="Pfam" id="PF07690">
    <property type="entry name" value="MFS_1"/>
    <property type="match status" value="1"/>
</dbReference>
<evidence type="ECO:0000256" key="1">
    <source>
        <dbReference type="ARBA" id="ARBA00004651"/>
    </source>
</evidence>
<evidence type="ECO:0000256" key="4">
    <source>
        <dbReference type="ARBA" id="ARBA00022989"/>
    </source>
</evidence>
<dbReference type="OrthoDB" id="5176013at2"/>
<gene>
    <name evidence="8" type="ORF">FE374_03235</name>
</gene>
<feature type="transmembrane region" description="Helical" evidence="6">
    <location>
        <begin position="189"/>
        <end position="207"/>
    </location>
</feature>
<evidence type="ECO:0000256" key="3">
    <source>
        <dbReference type="ARBA" id="ARBA00022692"/>
    </source>
</evidence>
<dbReference type="InterPro" id="IPR011701">
    <property type="entry name" value="MFS"/>
</dbReference>
<feature type="transmembrane region" description="Helical" evidence="6">
    <location>
        <begin position="62"/>
        <end position="85"/>
    </location>
</feature>